<dbReference type="EMBL" id="JBHMBW010000019">
    <property type="protein sequence ID" value="MFB9625667.1"/>
    <property type="molecule type" value="Genomic_DNA"/>
</dbReference>
<name>A0ABV5S1W8_9ACTN</name>
<feature type="region of interest" description="Disordered" evidence="5">
    <location>
        <begin position="120"/>
        <end position="150"/>
    </location>
</feature>
<dbReference type="PANTHER" id="PTHR34820:SF4">
    <property type="entry name" value="INNER MEMBRANE PROTEIN YEBZ"/>
    <property type="match status" value="1"/>
</dbReference>
<reference evidence="9 10" key="1">
    <citation type="submission" date="2024-09" db="EMBL/GenBank/DDBJ databases">
        <authorList>
            <person name="Sun Q."/>
            <person name="Mori K."/>
        </authorList>
    </citation>
    <scope>NUCLEOTIDE SEQUENCE [LARGE SCALE GENOMIC DNA]</scope>
    <source>
        <strain evidence="9 10">JCM 3143</strain>
    </source>
</reference>
<feature type="signal peptide" evidence="7">
    <location>
        <begin position="1"/>
        <end position="28"/>
    </location>
</feature>
<dbReference type="Pfam" id="PF04234">
    <property type="entry name" value="CopC"/>
    <property type="match status" value="1"/>
</dbReference>
<evidence type="ECO:0000256" key="5">
    <source>
        <dbReference type="SAM" id="MobiDB-lite"/>
    </source>
</evidence>
<dbReference type="RefSeq" id="WP_344984201.1">
    <property type="nucleotide sequence ID" value="NZ_BAAAXV010000001.1"/>
</dbReference>
<keyword evidence="6" id="KW-0472">Membrane</keyword>
<gene>
    <name evidence="9" type="ORF">ACFFSA_21505</name>
</gene>
<dbReference type="InterPro" id="IPR032694">
    <property type="entry name" value="CopC/D"/>
</dbReference>
<feature type="transmembrane region" description="Helical" evidence="6">
    <location>
        <begin position="162"/>
        <end position="180"/>
    </location>
</feature>
<dbReference type="InterPro" id="IPR014755">
    <property type="entry name" value="Cu-Rt/internalin_Ig-like"/>
</dbReference>
<evidence type="ECO:0000259" key="8">
    <source>
        <dbReference type="Pfam" id="PF04234"/>
    </source>
</evidence>
<feature type="compositionally biased region" description="Low complexity" evidence="5">
    <location>
        <begin position="121"/>
        <end position="137"/>
    </location>
</feature>
<keyword evidence="6" id="KW-0812">Transmembrane</keyword>
<evidence type="ECO:0000256" key="1">
    <source>
        <dbReference type="ARBA" id="ARBA00004196"/>
    </source>
</evidence>
<proteinExistence type="predicted"/>
<comment type="caution">
    <text evidence="9">The sequence shown here is derived from an EMBL/GenBank/DDBJ whole genome shotgun (WGS) entry which is preliminary data.</text>
</comment>
<evidence type="ECO:0000313" key="10">
    <source>
        <dbReference type="Proteomes" id="UP001589532"/>
    </source>
</evidence>
<dbReference type="PANTHER" id="PTHR34820">
    <property type="entry name" value="INNER MEMBRANE PROTEIN YEBZ"/>
    <property type="match status" value="1"/>
</dbReference>
<dbReference type="InterPro" id="IPR007348">
    <property type="entry name" value="CopC_dom"/>
</dbReference>
<evidence type="ECO:0000256" key="7">
    <source>
        <dbReference type="SAM" id="SignalP"/>
    </source>
</evidence>
<keyword evidence="6" id="KW-1133">Transmembrane helix</keyword>
<evidence type="ECO:0000256" key="3">
    <source>
        <dbReference type="ARBA" id="ARBA00022729"/>
    </source>
</evidence>
<dbReference type="SUPFAM" id="SSF81296">
    <property type="entry name" value="E set domains"/>
    <property type="match status" value="1"/>
</dbReference>
<evidence type="ECO:0000313" key="9">
    <source>
        <dbReference type="EMBL" id="MFB9625667.1"/>
    </source>
</evidence>
<accession>A0ABV5S1W8</accession>
<dbReference type="Gene3D" id="2.60.40.1220">
    <property type="match status" value="1"/>
</dbReference>
<protein>
    <submittedName>
        <fullName evidence="9">Copper resistance protein CopC</fullName>
    </submittedName>
</protein>
<keyword evidence="3 7" id="KW-0732">Signal</keyword>
<evidence type="ECO:0000256" key="2">
    <source>
        <dbReference type="ARBA" id="ARBA00022723"/>
    </source>
</evidence>
<evidence type="ECO:0000256" key="6">
    <source>
        <dbReference type="SAM" id="Phobius"/>
    </source>
</evidence>
<feature type="domain" description="CopC" evidence="8">
    <location>
        <begin position="29"/>
        <end position="119"/>
    </location>
</feature>
<dbReference type="Proteomes" id="UP001589532">
    <property type="component" value="Unassembled WGS sequence"/>
</dbReference>
<comment type="subcellular location">
    <subcellularLocation>
        <location evidence="1">Cell envelope</location>
    </subcellularLocation>
</comment>
<sequence length="195" mass="19676">MAFLPRHILGAALAGALALMFTASPALAHDALKSSSPAKDAQVGSVKEIELEYSAGVKFPFVVLHDAAGKAVPLGEPRLAGPKVLTDVLQPLAPGAYVIAWRVVSSDGHPIEGEIPFSVKGSASSSASSSPSGGQPATNPPPQAAASAAAGEQSAASTGIPGWIWGGLAVLVVLGAFVLIRTARRGPDREEVDAD</sequence>
<evidence type="ECO:0000256" key="4">
    <source>
        <dbReference type="ARBA" id="ARBA00023008"/>
    </source>
</evidence>
<keyword evidence="2" id="KW-0479">Metal-binding</keyword>
<dbReference type="InterPro" id="IPR014756">
    <property type="entry name" value="Ig_E-set"/>
</dbReference>
<organism evidence="9 10">
    <name type="scientific">Nonomuraea helvata</name>
    <dbReference type="NCBI Taxonomy" id="37484"/>
    <lineage>
        <taxon>Bacteria</taxon>
        <taxon>Bacillati</taxon>
        <taxon>Actinomycetota</taxon>
        <taxon>Actinomycetes</taxon>
        <taxon>Streptosporangiales</taxon>
        <taxon>Streptosporangiaceae</taxon>
        <taxon>Nonomuraea</taxon>
    </lineage>
</organism>
<feature type="chain" id="PRO_5047184098" evidence="7">
    <location>
        <begin position="29"/>
        <end position="195"/>
    </location>
</feature>
<keyword evidence="4" id="KW-0186">Copper</keyword>
<keyword evidence="10" id="KW-1185">Reference proteome</keyword>